<feature type="compositionally biased region" description="Polar residues" evidence="1">
    <location>
        <begin position="33"/>
        <end position="48"/>
    </location>
</feature>
<dbReference type="Proteomes" id="UP001164929">
    <property type="component" value="Chromosome 6"/>
</dbReference>
<comment type="caution">
    <text evidence="2">The sequence shown here is derived from an EMBL/GenBank/DDBJ whole genome shotgun (WGS) entry which is preliminary data.</text>
</comment>
<dbReference type="AlphaFoldDB" id="A0AAD6VYL8"/>
<proteinExistence type="predicted"/>
<evidence type="ECO:0000313" key="2">
    <source>
        <dbReference type="EMBL" id="KAJ6992477.1"/>
    </source>
</evidence>
<organism evidence="2 3">
    <name type="scientific">Populus alba x Populus x berolinensis</name>
    <dbReference type="NCBI Taxonomy" id="444605"/>
    <lineage>
        <taxon>Eukaryota</taxon>
        <taxon>Viridiplantae</taxon>
        <taxon>Streptophyta</taxon>
        <taxon>Embryophyta</taxon>
        <taxon>Tracheophyta</taxon>
        <taxon>Spermatophyta</taxon>
        <taxon>Magnoliopsida</taxon>
        <taxon>eudicotyledons</taxon>
        <taxon>Gunneridae</taxon>
        <taxon>Pentapetalae</taxon>
        <taxon>rosids</taxon>
        <taxon>fabids</taxon>
        <taxon>Malpighiales</taxon>
        <taxon>Salicaceae</taxon>
        <taxon>Saliceae</taxon>
        <taxon>Populus</taxon>
    </lineage>
</organism>
<feature type="region of interest" description="Disordered" evidence="1">
    <location>
        <begin position="31"/>
        <end position="56"/>
    </location>
</feature>
<protein>
    <submittedName>
        <fullName evidence="2">Uncharacterized protein</fullName>
    </submittedName>
</protein>
<evidence type="ECO:0000313" key="3">
    <source>
        <dbReference type="Proteomes" id="UP001164929"/>
    </source>
</evidence>
<dbReference type="EMBL" id="JAQIZT010000006">
    <property type="protein sequence ID" value="KAJ6992477.1"/>
    <property type="molecule type" value="Genomic_DNA"/>
</dbReference>
<reference evidence="2" key="1">
    <citation type="journal article" date="2023" name="Mol. Ecol. Resour.">
        <title>Chromosome-level genome assembly of a triploid poplar Populus alba 'Berolinensis'.</title>
        <authorList>
            <person name="Chen S."/>
            <person name="Yu Y."/>
            <person name="Wang X."/>
            <person name="Wang S."/>
            <person name="Zhang T."/>
            <person name="Zhou Y."/>
            <person name="He R."/>
            <person name="Meng N."/>
            <person name="Wang Y."/>
            <person name="Liu W."/>
            <person name="Liu Z."/>
            <person name="Liu J."/>
            <person name="Guo Q."/>
            <person name="Huang H."/>
            <person name="Sederoff R.R."/>
            <person name="Wang G."/>
            <person name="Qu G."/>
            <person name="Chen S."/>
        </authorList>
    </citation>
    <scope>NUCLEOTIDE SEQUENCE</scope>
    <source>
        <strain evidence="2">SC-2020</strain>
    </source>
</reference>
<gene>
    <name evidence="2" type="ORF">NC653_015765</name>
</gene>
<evidence type="ECO:0000256" key="1">
    <source>
        <dbReference type="SAM" id="MobiDB-lite"/>
    </source>
</evidence>
<accession>A0AAD6VYL8</accession>
<keyword evidence="3" id="KW-1185">Reference proteome</keyword>
<name>A0AAD6VYL8_9ROSI</name>
<sequence length="56" mass="6432">MGYLFLVRKTLQNRIQQRRREEPCLSLPKLPKNQVQATKSFKHSSSGAMATDDLLT</sequence>